<dbReference type="InterPro" id="IPR015943">
    <property type="entry name" value="WD40/YVTN_repeat-like_dom_sf"/>
</dbReference>
<keyword evidence="8" id="KW-1185">Reference proteome</keyword>
<organism evidence="7 8">
    <name type="scientific">Tieghemostelium lacteum</name>
    <name type="common">Slime mold</name>
    <name type="synonym">Dictyostelium lacteum</name>
    <dbReference type="NCBI Taxonomy" id="361077"/>
    <lineage>
        <taxon>Eukaryota</taxon>
        <taxon>Amoebozoa</taxon>
        <taxon>Evosea</taxon>
        <taxon>Eumycetozoa</taxon>
        <taxon>Dictyostelia</taxon>
        <taxon>Dictyosteliales</taxon>
        <taxon>Raperosteliaceae</taxon>
        <taxon>Tieghemostelium</taxon>
    </lineage>
</organism>
<proteinExistence type="inferred from homology"/>
<dbReference type="EMBL" id="LODT01000013">
    <property type="protein sequence ID" value="KYR00614.1"/>
    <property type="molecule type" value="Genomic_DNA"/>
</dbReference>
<dbReference type="OMA" id="YWIASYL"/>
<evidence type="ECO:0000256" key="2">
    <source>
        <dbReference type="ARBA" id="ARBA00022574"/>
    </source>
</evidence>
<dbReference type="InterPro" id="IPR036322">
    <property type="entry name" value="WD40_repeat_dom_sf"/>
</dbReference>
<dbReference type="FunCoup" id="A0A152A331">
    <property type="interactions" value="393"/>
</dbReference>
<dbReference type="OrthoDB" id="341486at2759"/>
<name>A0A152A331_TIELA</name>
<feature type="region of interest" description="Disordered" evidence="4">
    <location>
        <begin position="333"/>
        <end position="361"/>
    </location>
</feature>
<dbReference type="CDD" id="cd16691">
    <property type="entry name" value="mRING-H2-C3H3C2_Mio"/>
    <property type="match status" value="1"/>
</dbReference>
<dbReference type="InterPro" id="IPR001680">
    <property type="entry name" value="WD40_rpt"/>
</dbReference>
<dbReference type="InterPro" id="IPR049092">
    <property type="entry name" value="MIOS_a-sol"/>
</dbReference>
<dbReference type="PANTHER" id="PTHR16453:SF9">
    <property type="entry name" value="GATOR COMPLEX PROTEIN MIOS"/>
    <property type="match status" value="1"/>
</dbReference>
<evidence type="ECO:0000313" key="8">
    <source>
        <dbReference type="Proteomes" id="UP000076078"/>
    </source>
</evidence>
<dbReference type="Pfam" id="PF17034">
    <property type="entry name" value="zinc_ribbon_16"/>
    <property type="match status" value="1"/>
</dbReference>
<dbReference type="Pfam" id="PF21720">
    <property type="entry name" value="MIOS_WD40"/>
    <property type="match status" value="1"/>
</dbReference>
<dbReference type="SMART" id="SM00320">
    <property type="entry name" value="WD40"/>
    <property type="match status" value="5"/>
</dbReference>
<dbReference type="InterPro" id="IPR037593">
    <property type="entry name" value="MIOS/Sea4"/>
</dbReference>
<evidence type="ECO:0000256" key="4">
    <source>
        <dbReference type="SAM" id="MobiDB-lite"/>
    </source>
</evidence>
<evidence type="ECO:0000256" key="1">
    <source>
        <dbReference type="ARBA" id="ARBA00009713"/>
    </source>
</evidence>
<sequence>MSSTGYRKRIVHWSPHKSNSFIVGSNDIRLYNIKYENEIQNNTCNFDMEYPNDDYESNIDKKILSLVSINSVELVRCMAWSPDPSDPNLIACGLTNGKTVLTSFTSLNRVLKEFSTKHSRHCNVIAWNPIFKNQIAVGLDKVRNDLSTLIWDINYSSSVHNSSPPLDIDLESVDAPHTISRINDNTFHIATDTEVVSTPLKEFTLSEATLSLAWLLSNPFCLAVGTGSKWLKVHDIRSSNTLKSVTAYQKSCVNGISVDPFDHNRIATISDDPIIKIWDIRKFDDPILQINTFYKTVQQIEWSPTRSGVLAACGKEKNSIKIYDIKAPLDYNTKSPRNDQQLQQQQQQQLQDQQQQQHRDQLLLQQQQMSKKSSALASSLSSTSLQGGDGSSLIVKPNKVHYATDVLSSFSWHPTNECRMLTVTYSDVVEVVSINDNIPVAWSPQGQLVFSYGKQLLEGPIKGTTLEPDLNVHKNLQNDGRYNKDISMIMKERALFGYSRNVDNNVNFANRISDDNISLLWNWIQKIPILIQSHKKKLLSGPQQDSNTPRDRDSLVNDYLGIYNIVFDKDIQYNTPTEQICGFLVYKSQNRFLCSTICGWGFGVHNPIDSYLTKLEKNGEFEKAVSISIFHLEIKRSMLTLQHAIQYLQQPAQQLIVENRDRLLNFKVLSIALAGFGDGNSNAIWRETCKQTAKSFHDPYLKTSLEFLASSDSREILSVLDEAAISLCDKISFACRYLDLQDLCAFVERTTQQMVEQGNLQGVILTGLSQRGIELFQNYIDKSGDIQTSALACSIVVPKFIKDKRVERWIQIYCDLLDIWKLWHERAIFDIQRLSTESLHSTSSGPHTISTPNSISSVNSHHTSSSTTTSTAANSSSTGTASAPVQSQIFAKCGYCQCSFSFESVSTTSMMGRNVKPSTTKAKVTCCPHCKQALPRCCLCLLPLNCMIPTVDYKKSKSDQTQTHWSEGSEPFDDWFTWCQTCRHGGHAQHILDWFKEHTVCAVTDCNCKCNSI</sequence>
<feature type="compositionally biased region" description="Polar residues" evidence="4">
    <location>
        <begin position="842"/>
        <end position="853"/>
    </location>
</feature>
<protein>
    <submittedName>
        <fullName evidence="7">Uncharacterized protein</fullName>
    </submittedName>
</protein>
<dbReference type="Proteomes" id="UP000076078">
    <property type="component" value="Unassembled WGS sequence"/>
</dbReference>
<dbReference type="InParanoid" id="A0A152A331"/>
<evidence type="ECO:0000313" key="7">
    <source>
        <dbReference type="EMBL" id="KYR00614.1"/>
    </source>
</evidence>
<dbReference type="Gene3D" id="2.130.10.10">
    <property type="entry name" value="YVTN repeat-like/Quinoprotein amine dehydrogenase"/>
    <property type="match status" value="1"/>
</dbReference>
<dbReference type="PANTHER" id="PTHR16453">
    <property type="entry name" value="WD40 DOMAIN-CONTAINING PROTEIN MIO FAMILY MEMBER"/>
    <property type="match status" value="1"/>
</dbReference>
<reference evidence="7 8" key="1">
    <citation type="submission" date="2015-12" db="EMBL/GenBank/DDBJ databases">
        <title>Dictyostelia acquired genes for synthesis and detection of signals that induce cell-type specialization by lateral gene transfer from prokaryotes.</title>
        <authorList>
            <person name="Gloeckner G."/>
            <person name="Schaap P."/>
        </authorList>
    </citation>
    <scope>NUCLEOTIDE SEQUENCE [LARGE SCALE GENOMIC DNA]</scope>
    <source>
        <strain evidence="7 8">TK</strain>
    </source>
</reference>
<dbReference type="AlphaFoldDB" id="A0A152A331"/>
<dbReference type="GO" id="GO:0005737">
    <property type="term" value="C:cytoplasm"/>
    <property type="evidence" value="ECO:0007669"/>
    <property type="project" value="TreeGrafter"/>
</dbReference>
<comment type="similarity">
    <text evidence="1">Belongs to the WD repeat mio family.</text>
</comment>
<accession>A0A152A331</accession>
<dbReference type="Pfam" id="PF21719">
    <property type="entry name" value="MIOS_a-sol"/>
    <property type="match status" value="1"/>
</dbReference>
<dbReference type="InterPro" id="IPR031488">
    <property type="entry name" value="Zn_ribbon_mio"/>
</dbReference>
<dbReference type="SUPFAM" id="SSF50978">
    <property type="entry name" value="WD40 repeat-like"/>
    <property type="match status" value="1"/>
</dbReference>
<feature type="compositionally biased region" description="Low complexity" evidence="4">
    <location>
        <begin position="854"/>
        <end position="878"/>
    </location>
</feature>
<keyword evidence="2" id="KW-0853">WD repeat</keyword>
<comment type="caution">
    <text evidence="7">The sequence shown here is derived from an EMBL/GenBank/DDBJ whole genome shotgun (WGS) entry which is preliminary data.</text>
</comment>
<keyword evidence="3" id="KW-0677">Repeat</keyword>
<evidence type="ECO:0000259" key="5">
    <source>
        <dbReference type="Pfam" id="PF17034"/>
    </source>
</evidence>
<gene>
    <name evidence="7" type="ORF">DLAC_02638</name>
</gene>
<feature type="domain" description="GATOR2 complex protein MIO zinc-ribbon like" evidence="5">
    <location>
        <begin position="893"/>
        <end position="1011"/>
    </location>
</feature>
<feature type="region of interest" description="Disordered" evidence="4">
    <location>
        <begin position="842"/>
        <end position="878"/>
    </location>
</feature>
<feature type="compositionally biased region" description="Low complexity" evidence="4">
    <location>
        <begin position="340"/>
        <end position="361"/>
    </location>
</feature>
<feature type="domain" description="MIOS-like alpha-solenoid" evidence="6">
    <location>
        <begin position="490"/>
        <end position="737"/>
    </location>
</feature>
<evidence type="ECO:0000256" key="3">
    <source>
        <dbReference type="ARBA" id="ARBA00022737"/>
    </source>
</evidence>
<dbReference type="STRING" id="361077.A0A152A331"/>
<evidence type="ECO:0000259" key="6">
    <source>
        <dbReference type="Pfam" id="PF21719"/>
    </source>
</evidence>